<gene>
    <name evidence="2" type="ORF">NJ75_00058</name>
    <name evidence="3" type="ORF">NJ75_00280</name>
</gene>
<dbReference type="Pfam" id="PF22653">
    <property type="entry name" value="DUF7007"/>
    <property type="match status" value="1"/>
</dbReference>
<dbReference type="EMBL" id="JRVC01000001">
    <property type="protein sequence ID" value="KHS49577.1"/>
    <property type="molecule type" value="Genomic_DNA"/>
</dbReference>
<protein>
    <recommendedName>
        <fullName evidence="1">DUF7007 domain-containing protein</fullName>
    </recommendedName>
</protein>
<evidence type="ECO:0000313" key="2">
    <source>
        <dbReference type="EMBL" id="KHS49355.1"/>
    </source>
</evidence>
<dbReference type="InterPro" id="IPR054276">
    <property type="entry name" value="DUF7007"/>
</dbReference>
<evidence type="ECO:0000313" key="4">
    <source>
        <dbReference type="Proteomes" id="UP000031338"/>
    </source>
</evidence>
<dbReference type="RefSeq" id="WP_372587596.1">
    <property type="nucleotide sequence ID" value="NZ_JRVC01000001.1"/>
</dbReference>
<reference evidence="2 4" key="1">
    <citation type="submission" date="2014-10" db="EMBL/GenBank/DDBJ databases">
        <title>Draft genome sequence of Novosphingobium subterraneum DSM 12447.</title>
        <authorList>
            <person name="Gan H.M."/>
            <person name="Gan H.Y."/>
            <person name="Savka M.A."/>
        </authorList>
    </citation>
    <scope>NUCLEOTIDE SEQUENCE [LARGE SCALE GENOMIC DNA]</scope>
    <source>
        <strain evidence="2 4">DSM 12447</strain>
    </source>
</reference>
<dbReference type="Proteomes" id="UP000031338">
    <property type="component" value="Unassembled WGS sequence"/>
</dbReference>
<accession>A0A0B8ZT25</accession>
<dbReference type="STRING" id="48936.NJ75_00058"/>
<dbReference type="EMBL" id="JRVC01000001">
    <property type="protein sequence ID" value="KHS49355.1"/>
    <property type="molecule type" value="Genomic_DNA"/>
</dbReference>
<evidence type="ECO:0000259" key="1">
    <source>
        <dbReference type="Pfam" id="PF22653"/>
    </source>
</evidence>
<comment type="caution">
    <text evidence="2">The sequence shown here is derived from an EMBL/GenBank/DDBJ whole genome shotgun (WGS) entry which is preliminary data.</text>
</comment>
<dbReference type="AlphaFoldDB" id="A0A0B8ZT25"/>
<keyword evidence="4" id="KW-1185">Reference proteome</keyword>
<organism evidence="2 4">
    <name type="scientific">Novosphingobium subterraneum</name>
    <dbReference type="NCBI Taxonomy" id="48936"/>
    <lineage>
        <taxon>Bacteria</taxon>
        <taxon>Pseudomonadati</taxon>
        <taxon>Pseudomonadota</taxon>
        <taxon>Alphaproteobacteria</taxon>
        <taxon>Sphingomonadales</taxon>
        <taxon>Sphingomonadaceae</taxon>
        <taxon>Novosphingobium</taxon>
    </lineage>
</organism>
<evidence type="ECO:0000313" key="3">
    <source>
        <dbReference type="EMBL" id="KHS49577.1"/>
    </source>
</evidence>
<sequence length="211" mass="22837">MPCFAPSPRPSTSIWGAVQQADQLAPGIWSVMTASHGGIILSDQRQAAMPAALRIEGGAYEEDCDWGLPILAFTSELEGQGSCSAGLLQLARDTTRCWHPDRFSAFTGEAIEENSSAILRTRKAYMAAIGEFCVTSAWGDWAEWVPDGKVGVIARQVERVDHLGRPTYGEAEVCALIAKDLYAARGEVKALRDTAHDIIPIPEALRPKRVG</sequence>
<proteinExistence type="predicted"/>
<dbReference type="PATRIC" id="fig|48936.3.peg.288"/>
<feature type="domain" description="DUF7007" evidence="1">
    <location>
        <begin position="9"/>
        <end position="127"/>
    </location>
</feature>
<name>A0A0B8ZT25_9SPHN</name>